<dbReference type="SUPFAM" id="SSF47413">
    <property type="entry name" value="lambda repressor-like DNA-binding domains"/>
    <property type="match status" value="1"/>
</dbReference>
<dbReference type="RefSeq" id="WP_128218713.1">
    <property type="nucleotide sequence ID" value="NZ_RBZY01000062.1"/>
</dbReference>
<dbReference type="EMBL" id="RBZY01000062">
    <property type="protein sequence ID" value="RWR16197.1"/>
    <property type="molecule type" value="Genomic_DNA"/>
</dbReference>
<keyword evidence="1" id="KW-0238">DNA-binding</keyword>
<dbReference type="AlphaFoldDB" id="A0A3S3P1S9"/>
<dbReference type="PROSITE" id="PS50943">
    <property type="entry name" value="HTH_CROC1"/>
    <property type="match status" value="1"/>
</dbReference>
<dbReference type="PANTHER" id="PTHR46797:SF1">
    <property type="entry name" value="METHYLPHOSPHONATE SYNTHASE"/>
    <property type="match status" value="1"/>
</dbReference>
<dbReference type="CDD" id="cd00093">
    <property type="entry name" value="HTH_XRE"/>
    <property type="match status" value="1"/>
</dbReference>
<dbReference type="GO" id="GO:0005829">
    <property type="term" value="C:cytosol"/>
    <property type="evidence" value="ECO:0007669"/>
    <property type="project" value="TreeGrafter"/>
</dbReference>
<evidence type="ECO:0000256" key="1">
    <source>
        <dbReference type="ARBA" id="ARBA00023125"/>
    </source>
</evidence>
<dbReference type="InterPro" id="IPR050807">
    <property type="entry name" value="TransReg_Diox_bact_type"/>
</dbReference>
<name>A0A3S3P1S9_9MICO</name>
<evidence type="ECO:0000313" key="4">
    <source>
        <dbReference type="Proteomes" id="UP000285970"/>
    </source>
</evidence>
<protein>
    <submittedName>
        <fullName evidence="3">XRE family transcriptional regulator</fullName>
    </submittedName>
</protein>
<feature type="domain" description="HTH cro/C1-type" evidence="2">
    <location>
        <begin position="22"/>
        <end position="82"/>
    </location>
</feature>
<dbReference type="InterPro" id="IPR010982">
    <property type="entry name" value="Lambda_DNA-bd_dom_sf"/>
</dbReference>
<accession>A0A3S3P1S9</accession>
<dbReference type="GO" id="GO:0003700">
    <property type="term" value="F:DNA-binding transcription factor activity"/>
    <property type="evidence" value="ECO:0007669"/>
    <property type="project" value="TreeGrafter"/>
</dbReference>
<sequence length="93" mass="10381">MPRTPSSSDSWESFSLHLGSRIQRERVARGLSQERVAYQAGLSRYTYQKLEKGESRPGMPANPTVKTLLAIAQVLDLTLAELLPRDVPDLTAR</sequence>
<dbReference type="Gene3D" id="1.10.260.40">
    <property type="entry name" value="lambda repressor-like DNA-binding domains"/>
    <property type="match status" value="1"/>
</dbReference>
<dbReference type="PANTHER" id="PTHR46797">
    <property type="entry name" value="HTH-TYPE TRANSCRIPTIONAL REGULATOR"/>
    <property type="match status" value="1"/>
</dbReference>
<proteinExistence type="predicted"/>
<dbReference type="Proteomes" id="UP000285970">
    <property type="component" value="Unassembled WGS sequence"/>
</dbReference>
<dbReference type="SMART" id="SM00530">
    <property type="entry name" value="HTH_XRE"/>
    <property type="match status" value="1"/>
</dbReference>
<dbReference type="Pfam" id="PF13560">
    <property type="entry name" value="HTH_31"/>
    <property type="match status" value="1"/>
</dbReference>
<reference evidence="3 4" key="1">
    <citation type="journal article" date="2018" name="Front. Microbiol.">
        <title>Novel Insights Into Bacterial Dimethylsulfoniopropionate Catabolism in the East China Sea.</title>
        <authorList>
            <person name="Liu J."/>
            <person name="Liu J."/>
            <person name="Zhang S.H."/>
            <person name="Liang J."/>
            <person name="Lin H."/>
            <person name="Song D."/>
            <person name="Yang G.P."/>
            <person name="Todd J.D."/>
            <person name="Zhang X.H."/>
        </authorList>
    </citation>
    <scope>NUCLEOTIDE SEQUENCE [LARGE SCALE GENOMIC DNA]</scope>
    <source>
        <strain evidence="3 4">ZYFD042</strain>
    </source>
</reference>
<dbReference type="OrthoDB" id="5074395at2"/>
<evidence type="ECO:0000313" key="3">
    <source>
        <dbReference type="EMBL" id="RWR16197.1"/>
    </source>
</evidence>
<dbReference type="GO" id="GO:0003677">
    <property type="term" value="F:DNA binding"/>
    <property type="evidence" value="ECO:0007669"/>
    <property type="project" value="UniProtKB-KW"/>
</dbReference>
<dbReference type="InterPro" id="IPR001387">
    <property type="entry name" value="Cro/C1-type_HTH"/>
</dbReference>
<comment type="caution">
    <text evidence="3">The sequence shown here is derived from an EMBL/GenBank/DDBJ whole genome shotgun (WGS) entry which is preliminary data.</text>
</comment>
<evidence type="ECO:0000259" key="2">
    <source>
        <dbReference type="PROSITE" id="PS50943"/>
    </source>
</evidence>
<organism evidence="3 4">
    <name type="scientific">Microbacterium enclense</name>
    <dbReference type="NCBI Taxonomy" id="993073"/>
    <lineage>
        <taxon>Bacteria</taxon>
        <taxon>Bacillati</taxon>
        <taxon>Actinomycetota</taxon>
        <taxon>Actinomycetes</taxon>
        <taxon>Micrococcales</taxon>
        <taxon>Microbacteriaceae</taxon>
        <taxon>Microbacterium</taxon>
    </lineage>
</organism>
<gene>
    <name evidence="3" type="ORF">D8Y23_14015</name>
</gene>